<name>A0A9X9F5W4_BACCE</name>
<dbReference type="Proteomes" id="UP000308444">
    <property type="component" value="Unassembled WGS sequence"/>
</dbReference>
<keyword evidence="1" id="KW-0472">Membrane</keyword>
<reference evidence="3 4" key="1">
    <citation type="journal article" date="2019" name="Environ. Microbiol.">
        <title>An active ?-lactamase is a part of an orchestrated cell wall stress resistance network of Bacillus subtilis and related rhizosphere species.</title>
        <authorList>
            <person name="Bucher T."/>
            <person name="Keren-Paz A."/>
            <person name="Hausser J."/>
            <person name="Olender T."/>
            <person name="Cytryn E."/>
            <person name="Kolodkin-Gal I."/>
        </authorList>
    </citation>
    <scope>NUCLEOTIDE SEQUENCE [LARGE SCALE GENOMIC DNA]</scope>
    <source>
        <strain evidence="3 4">I32</strain>
    </source>
</reference>
<dbReference type="AlphaFoldDB" id="A0A9X9F5W4"/>
<comment type="caution">
    <text evidence="3">The sequence shown here is derived from an EMBL/GenBank/DDBJ whole genome shotgun (WGS) entry which is preliminary data.</text>
</comment>
<protein>
    <submittedName>
        <fullName evidence="3">Sporulation integral membrane protein YlbJ</fullName>
    </submittedName>
</protein>
<organism evidence="3 4">
    <name type="scientific">Bacillus cereus</name>
    <dbReference type="NCBI Taxonomy" id="1396"/>
    <lineage>
        <taxon>Bacteria</taxon>
        <taxon>Bacillati</taxon>
        <taxon>Bacillota</taxon>
        <taxon>Bacilli</taxon>
        <taxon>Bacillales</taxon>
        <taxon>Bacillaceae</taxon>
        <taxon>Bacillus</taxon>
        <taxon>Bacillus cereus group</taxon>
    </lineage>
</organism>
<accession>A0A9X9F5W4</accession>
<evidence type="ECO:0000313" key="4">
    <source>
        <dbReference type="Proteomes" id="UP000308444"/>
    </source>
</evidence>
<feature type="transmembrane region" description="Helical" evidence="1">
    <location>
        <begin position="47"/>
        <end position="70"/>
    </location>
</feature>
<feature type="non-terminal residue" evidence="3">
    <location>
        <position position="107"/>
    </location>
</feature>
<proteinExistence type="predicted"/>
<sequence>MYEKWKTAFLTISTLFLTFSLVLHPQAALQASIRGLNIWWEVVFPSLLPFFIIAELLISIGVVKFIGVILEPLMRPLFRVPGIGGFVWAMGMASGFPAGAKLSARLR</sequence>
<evidence type="ECO:0000256" key="1">
    <source>
        <dbReference type="SAM" id="Phobius"/>
    </source>
</evidence>
<feature type="transmembrane region" description="Helical" evidence="1">
    <location>
        <begin position="77"/>
        <end position="98"/>
    </location>
</feature>
<dbReference type="EMBL" id="SZOH01001027">
    <property type="protein sequence ID" value="TKJ02593.1"/>
    <property type="molecule type" value="Genomic_DNA"/>
</dbReference>
<dbReference type="Pfam" id="PF07670">
    <property type="entry name" value="Gate"/>
    <property type="match status" value="1"/>
</dbReference>
<evidence type="ECO:0000313" key="3">
    <source>
        <dbReference type="EMBL" id="TKJ02593.1"/>
    </source>
</evidence>
<evidence type="ECO:0000259" key="2">
    <source>
        <dbReference type="Pfam" id="PF07670"/>
    </source>
</evidence>
<dbReference type="InterPro" id="IPR011642">
    <property type="entry name" value="Gate_dom"/>
</dbReference>
<feature type="domain" description="Nucleoside transporter/FeoB GTPase Gate" evidence="2">
    <location>
        <begin position="42"/>
        <end position="103"/>
    </location>
</feature>
<gene>
    <name evidence="3" type="ORF">FC695_16165</name>
</gene>
<keyword evidence="1" id="KW-1133">Transmembrane helix</keyword>
<keyword evidence="1" id="KW-0812">Transmembrane</keyword>